<reference evidence="1 2" key="1">
    <citation type="submission" date="2016-10" db="EMBL/GenBank/DDBJ databases">
        <authorList>
            <person name="de Groot N.N."/>
        </authorList>
    </citation>
    <scope>NUCLEOTIDE SEQUENCE [LARGE SCALE GENOMIC DNA]</scope>
    <source>
        <strain evidence="1 2">DSM 27375</strain>
    </source>
</reference>
<accession>A0A1G7MAX6</accession>
<dbReference type="Proteomes" id="UP000182284">
    <property type="component" value="Unassembled WGS sequence"/>
</dbReference>
<proteinExistence type="predicted"/>
<name>A0A1G7MAX6_9RHOB</name>
<dbReference type="AlphaFoldDB" id="A0A1G7MAX6"/>
<dbReference type="EMBL" id="FNBL01000005">
    <property type="protein sequence ID" value="SDF58409.1"/>
    <property type="molecule type" value="Genomic_DNA"/>
</dbReference>
<protein>
    <submittedName>
        <fullName evidence="1">Uncharacterized protein</fullName>
    </submittedName>
</protein>
<organism evidence="1 2">
    <name type="scientific">Celeribacter baekdonensis</name>
    <dbReference type="NCBI Taxonomy" id="875171"/>
    <lineage>
        <taxon>Bacteria</taxon>
        <taxon>Pseudomonadati</taxon>
        <taxon>Pseudomonadota</taxon>
        <taxon>Alphaproteobacteria</taxon>
        <taxon>Rhodobacterales</taxon>
        <taxon>Roseobacteraceae</taxon>
        <taxon>Celeribacter</taxon>
    </lineage>
</organism>
<evidence type="ECO:0000313" key="2">
    <source>
        <dbReference type="Proteomes" id="UP000182284"/>
    </source>
</evidence>
<evidence type="ECO:0000313" key="1">
    <source>
        <dbReference type="EMBL" id="SDF58409.1"/>
    </source>
</evidence>
<gene>
    <name evidence="1" type="ORF">SAMN04488117_105146</name>
</gene>
<sequence length="42" mass="4784">MSPDRKVTNERDGFLSFVRMINVSWTVPDQGLTLFKIRLSGA</sequence>